<accession>A0A438EB73</accession>
<organism evidence="1 2">
    <name type="scientific">Vitis vinifera</name>
    <name type="common">Grape</name>
    <dbReference type="NCBI Taxonomy" id="29760"/>
    <lineage>
        <taxon>Eukaryota</taxon>
        <taxon>Viridiplantae</taxon>
        <taxon>Streptophyta</taxon>
        <taxon>Embryophyta</taxon>
        <taxon>Tracheophyta</taxon>
        <taxon>Spermatophyta</taxon>
        <taxon>Magnoliopsida</taxon>
        <taxon>eudicotyledons</taxon>
        <taxon>Gunneridae</taxon>
        <taxon>Pentapetalae</taxon>
        <taxon>rosids</taxon>
        <taxon>Vitales</taxon>
        <taxon>Vitaceae</taxon>
        <taxon>Viteae</taxon>
        <taxon>Vitis</taxon>
    </lineage>
</organism>
<evidence type="ECO:0000313" key="2">
    <source>
        <dbReference type="Proteomes" id="UP000288805"/>
    </source>
</evidence>
<reference evidence="1 2" key="1">
    <citation type="journal article" date="2018" name="PLoS Genet.">
        <title>Population sequencing reveals clonal diversity and ancestral inbreeding in the grapevine cultivar Chardonnay.</title>
        <authorList>
            <person name="Roach M.J."/>
            <person name="Johnson D.L."/>
            <person name="Bohlmann J."/>
            <person name="van Vuuren H.J."/>
            <person name="Jones S.J."/>
            <person name="Pretorius I.S."/>
            <person name="Schmidt S.A."/>
            <person name="Borneman A.R."/>
        </authorList>
    </citation>
    <scope>NUCLEOTIDE SEQUENCE [LARGE SCALE GENOMIC DNA]</scope>
    <source>
        <strain evidence="2">cv. Chardonnay</strain>
        <tissue evidence="1">Leaf</tissue>
    </source>
</reference>
<dbReference type="AlphaFoldDB" id="A0A438EB73"/>
<proteinExistence type="predicted"/>
<protein>
    <recommendedName>
        <fullName evidence="3">Reverse transcriptase zinc-binding domain-containing protein</fullName>
    </recommendedName>
</protein>
<dbReference type="EMBL" id="QGNW01001338">
    <property type="protein sequence ID" value="RVW44924.1"/>
    <property type="molecule type" value="Genomic_DNA"/>
</dbReference>
<comment type="caution">
    <text evidence="1">The sequence shown here is derived from an EMBL/GenBank/DDBJ whole genome shotgun (WGS) entry which is preliminary data.</text>
</comment>
<evidence type="ECO:0008006" key="3">
    <source>
        <dbReference type="Google" id="ProtNLM"/>
    </source>
</evidence>
<sequence>MPLGAPFKSIGVWDGIEKDSERDWLCGSEYISKGGRITLIRVLCPTFRSISCPSSIYLGRQSKGGLGVKSLGLFNKALWANGLGALLTKKRPLESGDQKEVREEIGGWRSSEIGRLMELEGSWTPTFNRSFNDWEMEEVGRLLCYLEGKMVRVDEEDRVSWVKSKDGFFRCFLCQKCGESIDHLLLHCERTRRCGLCSSLSLEFLGFFAFGEETLIGWRGSFVGKKRKVAWLLAVMLVLGYLED</sequence>
<dbReference type="Proteomes" id="UP000288805">
    <property type="component" value="Unassembled WGS sequence"/>
</dbReference>
<evidence type="ECO:0000313" key="1">
    <source>
        <dbReference type="EMBL" id="RVW44924.1"/>
    </source>
</evidence>
<name>A0A438EB73_VITVI</name>
<gene>
    <name evidence="1" type="ORF">CK203_077943</name>
</gene>